<keyword evidence="2" id="KW-1185">Reference proteome</keyword>
<sequence>MTVLYEKHRGLLLEVFYTEDNYCYASCEHPFRLEVIESELCNTPKQAFDRLKSKIDLIHADYKDDLGEAM</sequence>
<reference evidence="1 2" key="1">
    <citation type="journal article" date="2021" name="Microorganisms">
        <title>Genome Evolution of Filamentous Cyanobacterium Nostoc Species: From Facultative Symbiosis to Free Living.</title>
        <authorList>
            <person name="Huo D."/>
            <person name="Li H."/>
            <person name="Cai F."/>
            <person name="Guo X."/>
            <person name="Qiao Z."/>
            <person name="Wang W."/>
            <person name="Yu G."/>
            <person name="Li R."/>
        </authorList>
    </citation>
    <scope>NUCLEOTIDE SEQUENCE [LARGE SCALE GENOMIC DNA]</scope>
    <source>
        <strain evidence="1 2">CHAB 5714</strain>
    </source>
</reference>
<evidence type="ECO:0000313" key="1">
    <source>
        <dbReference type="EMBL" id="MCC5597979.1"/>
    </source>
</evidence>
<gene>
    <name evidence="1" type="ORF">LC586_01660</name>
</gene>
<comment type="caution">
    <text evidence="1">The sequence shown here is derived from an EMBL/GenBank/DDBJ whole genome shotgun (WGS) entry which is preliminary data.</text>
</comment>
<organism evidence="1 2">
    <name type="scientific">Nostoc favosum CHAB5714</name>
    <dbReference type="NCBI Taxonomy" id="2780399"/>
    <lineage>
        <taxon>Bacteria</taxon>
        <taxon>Bacillati</taxon>
        <taxon>Cyanobacteriota</taxon>
        <taxon>Cyanophyceae</taxon>
        <taxon>Nostocales</taxon>
        <taxon>Nostocaceae</taxon>
        <taxon>Nostoc</taxon>
        <taxon>Nostoc favosum</taxon>
    </lineage>
</organism>
<evidence type="ECO:0000313" key="2">
    <source>
        <dbReference type="Proteomes" id="UP001199525"/>
    </source>
</evidence>
<dbReference type="Proteomes" id="UP001199525">
    <property type="component" value="Unassembled WGS sequence"/>
</dbReference>
<dbReference type="EMBL" id="JAIVFQ010000002">
    <property type="protein sequence ID" value="MCC5597979.1"/>
    <property type="molecule type" value="Genomic_DNA"/>
</dbReference>
<name>A0ABS8I2E3_9NOSO</name>
<dbReference type="RefSeq" id="WP_229482653.1">
    <property type="nucleotide sequence ID" value="NZ_JAIVFQ010000002.1"/>
</dbReference>
<protein>
    <submittedName>
        <fullName evidence="1">Uncharacterized protein</fullName>
    </submittedName>
</protein>
<proteinExistence type="predicted"/>
<accession>A0ABS8I2E3</accession>